<organism evidence="1 2">
    <name type="scientific">Gymnopus androsaceus JB14</name>
    <dbReference type="NCBI Taxonomy" id="1447944"/>
    <lineage>
        <taxon>Eukaryota</taxon>
        <taxon>Fungi</taxon>
        <taxon>Dikarya</taxon>
        <taxon>Basidiomycota</taxon>
        <taxon>Agaricomycotina</taxon>
        <taxon>Agaricomycetes</taxon>
        <taxon>Agaricomycetidae</taxon>
        <taxon>Agaricales</taxon>
        <taxon>Marasmiineae</taxon>
        <taxon>Omphalotaceae</taxon>
        <taxon>Gymnopus</taxon>
    </lineage>
</organism>
<evidence type="ECO:0000313" key="1">
    <source>
        <dbReference type="EMBL" id="KAE9398508.1"/>
    </source>
</evidence>
<dbReference type="OrthoDB" id="2874823at2759"/>
<sequence>MQRMLEQRQTNILKVAQERNWFVPSDHLLQHPIGWSSYLWEEWVAGWELVPIVSRSHTELVLEHYFGMAGKFTPIMFQLDPFAPDFVFRYEGRDVSEVQGGAASMEQGSPGAYYYFRMGDDEIFKFSSEYDVYSPEEFVRAAGTTPDSDIPGFDLDSMMRELSVVPALPDSERSTRAFAKDCDRELIQFEERLAALGERRERATR</sequence>
<proteinExistence type="predicted"/>
<gene>
    <name evidence="1" type="ORF">BT96DRAFT_33257</name>
</gene>
<protein>
    <submittedName>
        <fullName evidence="1">Uncharacterized protein</fullName>
    </submittedName>
</protein>
<evidence type="ECO:0000313" key="2">
    <source>
        <dbReference type="Proteomes" id="UP000799118"/>
    </source>
</evidence>
<dbReference type="EMBL" id="ML769482">
    <property type="protein sequence ID" value="KAE9398508.1"/>
    <property type="molecule type" value="Genomic_DNA"/>
</dbReference>
<name>A0A6A4HM79_9AGAR</name>
<accession>A0A6A4HM79</accession>
<dbReference type="AlphaFoldDB" id="A0A6A4HM79"/>
<dbReference type="Proteomes" id="UP000799118">
    <property type="component" value="Unassembled WGS sequence"/>
</dbReference>
<reference evidence="1" key="1">
    <citation type="journal article" date="2019" name="Environ. Microbiol.">
        <title>Fungal ecological strategies reflected in gene transcription - a case study of two litter decomposers.</title>
        <authorList>
            <person name="Barbi F."/>
            <person name="Kohler A."/>
            <person name="Barry K."/>
            <person name="Baskaran P."/>
            <person name="Daum C."/>
            <person name="Fauchery L."/>
            <person name="Ihrmark K."/>
            <person name="Kuo A."/>
            <person name="LaButti K."/>
            <person name="Lipzen A."/>
            <person name="Morin E."/>
            <person name="Grigoriev I.V."/>
            <person name="Henrissat B."/>
            <person name="Lindahl B."/>
            <person name="Martin F."/>
        </authorList>
    </citation>
    <scope>NUCLEOTIDE SEQUENCE</scope>
    <source>
        <strain evidence="1">JB14</strain>
    </source>
</reference>
<keyword evidence="2" id="KW-1185">Reference proteome</keyword>